<keyword evidence="1" id="KW-0812">Transmembrane</keyword>
<dbReference type="SUPFAM" id="SSF88946">
    <property type="entry name" value="Sigma2 domain of RNA polymerase sigma factors"/>
    <property type="match status" value="1"/>
</dbReference>
<dbReference type="Pfam" id="PF04542">
    <property type="entry name" value="Sigma70_r2"/>
    <property type="match status" value="1"/>
</dbReference>
<organism evidence="3 4">
    <name type="scientific">Actinomadura alba</name>
    <dbReference type="NCBI Taxonomy" id="406431"/>
    <lineage>
        <taxon>Bacteria</taxon>
        <taxon>Bacillati</taxon>
        <taxon>Actinomycetota</taxon>
        <taxon>Actinomycetes</taxon>
        <taxon>Streptosporangiales</taxon>
        <taxon>Thermomonosporaceae</taxon>
        <taxon>Actinomadura</taxon>
    </lineage>
</organism>
<keyword evidence="1" id="KW-1133">Transmembrane helix</keyword>
<feature type="domain" description="RNA polymerase sigma-70 region 2" evidence="2">
    <location>
        <begin position="21"/>
        <end position="60"/>
    </location>
</feature>
<dbReference type="InterPro" id="IPR007627">
    <property type="entry name" value="RNA_pol_sigma70_r2"/>
</dbReference>
<proteinExistence type="predicted"/>
<dbReference type="Proteomes" id="UP000805614">
    <property type="component" value="Unassembled WGS sequence"/>
</dbReference>
<dbReference type="EMBL" id="JABVEC010000008">
    <property type="protein sequence ID" value="MBC6466513.1"/>
    <property type="molecule type" value="Genomic_DNA"/>
</dbReference>
<accession>A0ABR7LQ44</accession>
<keyword evidence="1" id="KW-0472">Membrane</keyword>
<dbReference type="InterPro" id="IPR013325">
    <property type="entry name" value="RNA_pol_sigma_r2"/>
</dbReference>
<name>A0ABR7LQ44_9ACTN</name>
<evidence type="ECO:0000313" key="4">
    <source>
        <dbReference type="Proteomes" id="UP000805614"/>
    </source>
</evidence>
<evidence type="ECO:0000313" key="3">
    <source>
        <dbReference type="EMBL" id="MBC6466513.1"/>
    </source>
</evidence>
<feature type="transmembrane region" description="Helical" evidence="1">
    <location>
        <begin position="60"/>
        <end position="82"/>
    </location>
</feature>
<dbReference type="Gene3D" id="1.10.1740.10">
    <property type="match status" value="1"/>
</dbReference>
<evidence type="ECO:0000256" key="1">
    <source>
        <dbReference type="SAM" id="Phobius"/>
    </source>
</evidence>
<evidence type="ECO:0000259" key="2">
    <source>
        <dbReference type="Pfam" id="PF04542"/>
    </source>
</evidence>
<keyword evidence="4" id="KW-1185">Reference proteome</keyword>
<gene>
    <name evidence="3" type="ORF">HKK74_13505</name>
</gene>
<sequence>MTDELLVLRCQLGERAAFTELVRAWHVRVWRYARRMLDAQSADDVTQEVWLAGIRGLPKLIAGWLALVASVTTTAVTLSVVAARGTGLALAAACATGAAMITAATVLIVRAHRRRTTLLRRKRELVERRHAG</sequence>
<reference evidence="3 4" key="1">
    <citation type="submission" date="2020-06" db="EMBL/GenBank/DDBJ databases">
        <title>Actinomadura xiongansis sp. nov., isolated from soil of Baiyangdian.</title>
        <authorList>
            <person name="Zhang X."/>
        </authorList>
    </citation>
    <scope>NUCLEOTIDE SEQUENCE [LARGE SCALE GENOMIC DNA]</scope>
    <source>
        <strain evidence="3 4">HBUM206468</strain>
    </source>
</reference>
<protein>
    <recommendedName>
        <fullName evidence="2">RNA polymerase sigma-70 region 2 domain-containing protein</fullName>
    </recommendedName>
</protein>
<dbReference type="RefSeq" id="WP_187243518.1">
    <property type="nucleotide sequence ID" value="NZ_BAAAOK010000009.1"/>
</dbReference>
<comment type="caution">
    <text evidence="3">The sequence shown here is derived from an EMBL/GenBank/DDBJ whole genome shotgun (WGS) entry which is preliminary data.</text>
</comment>
<feature type="transmembrane region" description="Helical" evidence="1">
    <location>
        <begin position="88"/>
        <end position="111"/>
    </location>
</feature>